<name>W7CQR6_9LIST</name>
<dbReference type="STRING" id="1265861.BCAMP_07195"/>
<protein>
    <submittedName>
        <fullName evidence="1">Uncharacterized protein</fullName>
    </submittedName>
</protein>
<evidence type="ECO:0000313" key="1">
    <source>
        <dbReference type="EMBL" id="EUJ39402.1"/>
    </source>
</evidence>
<dbReference type="EMBL" id="AODH01000027">
    <property type="protein sequence ID" value="EUJ39402.1"/>
    <property type="molecule type" value="Genomic_DNA"/>
</dbReference>
<gene>
    <name evidence="1" type="ORF">BCAMP_07195</name>
</gene>
<reference evidence="1 2" key="1">
    <citation type="submission" date="2012-12" db="EMBL/GenBank/DDBJ databases">
        <title>Novel taxa of Listeriaceae from agricultural environments in the United States.</title>
        <authorList>
            <person name="den Bakker H.C."/>
            <person name="Allred A."/>
            <person name="Warchocki S."/>
            <person name="Wright E.M."/>
            <person name="Burrell A."/>
            <person name="Nightingale K.K."/>
            <person name="Kephart D."/>
            <person name="Wiedmann M."/>
        </authorList>
    </citation>
    <scope>NUCLEOTIDE SEQUENCE [LARGE SCALE GENOMIC DNA]</scope>
    <source>
        <strain evidence="1 2">FSL F6-1037</strain>
    </source>
</reference>
<accession>W7CQR6</accession>
<sequence length="71" mass="8507">MNEKINENKKHLEKLNVEITENKVAMLLELKKNDDLNTKIENCQIVRENLLYEQQKLTVRLSEAEKQKKRI</sequence>
<dbReference type="RefSeq" id="WP_035314630.1">
    <property type="nucleotide sequence ID" value="NZ_AODH01000027.1"/>
</dbReference>
<keyword evidence="2" id="KW-1185">Reference proteome</keyword>
<dbReference type="AlphaFoldDB" id="W7CQR6"/>
<proteinExistence type="predicted"/>
<dbReference type="Proteomes" id="UP000019243">
    <property type="component" value="Unassembled WGS sequence"/>
</dbReference>
<comment type="caution">
    <text evidence="1">The sequence shown here is derived from an EMBL/GenBank/DDBJ whole genome shotgun (WGS) entry which is preliminary data.</text>
</comment>
<organism evidence="1 2">
    <name type="scientific">Brochothrix campestris FSL F6-1037</name>
    <dbReference type="NCBI Taxonomy" id="1265861"/>
    <lineage>
        <taxon>Bacteria</taxon>
        <taxon>Bacillati</taxon>
        <taxon>Bacillota</taxon>
        <taxon>Bacilli</taxon>
        <taxon>Bacillales</taxon>
        <taxon>Listeriaceae</taxon>
        <taxon>Brochothrix</taxon>
    </lineage>
</organism>
<evidence type="ECO:0000313" key="2">
    <source>
        <dbReference type="Proteomes" id="UP000019243"/>
    </source>
</evidence>